<reference evidence="2" key="1">
    <citation type="submission" date="2023-01" db="EMBL/GenBank/DDBJ databases">
        <title>Vibrio sp. CB1-14 genome sequencing.</title>
        <authorList>
            <person name="Otstavnykh N."/>
            <person name="Isaeva M."/>
            <person name="Meleshko D."/>
        </authorList>
    </citation>
    <scope>NUCLEOTIDE SEQUENCE</scope>
    <source>
        <strain evidence="2">CB1-14</strain>
    </source>
</reference>
<dbReference type="KEGG" id="vck:PG915_18995"/>
<dbReference type="EMBL" id="CP115921">
    <property type="protein sequence ID" value="XCD18833.1"/>
    <property type="molecule type" value="Genomic_DNA"/>
</dbReference>
<dbReference type="RefSeq" id="WP_353499974.1">
    <property type="nucleotide sequence ID" value="NZ_CP115921.1"/>
</dbReference>
<feature type="chain" id="PRO_5043549217" evidence="1">
    <location>
        <begin position="22"/>
        <end position="286"/>
    </location>
</feature>
<feature type="signal peptide" evidence="1">
    <location>
        <begin position="1"/>
        <end position="21"/>
    </location>
</feature>
<dbReference type="AlphaFoldDB" id="A0AAU8BT57"/>
<organism evidence="2">
    <name type="scientific">Vibrio chaetopteri</name>
    <dbReference type="NCBI Taxonomy" id="3016528"/>
    <lineage>
        <taxon>Bacteria</taxon>
        <taxon>Pseudomonadati</taxon>
        <taxon>Pseudomonadota</taxon>
        <taxon>Gammaproteobacteria</taxon>
        <taxon>Vibrionales</taxon>
        <taxon>Vibrionaceae</taxon>
        <taxon>Vibrio</taxon>
    </lineage>
</organism>
<gene>
    <name evidence="2" type="ORF">PG915_18995</name>
</gene>
<evidence type="ECO:0000313" key="2">
    <source>
        <dbReference type="EMBL" id="XCD18833.1"/>
    </source>
</evidence>
<protein>
    <submittedName>
        <fullName evidence="2">Uncharacterized protein</fullName>
    </submittedName>
</protein>
<accession>A0AAU8BT57</accession>
<evidence type="ECO:0000256" key="1">
    <source>
        <dbReference type="SAM" id="SignalP"/>
    </source>
</evidence>
<keyword evidence="1" id="KW-0732">Signal</keyword>
<sequence>MKSYLIPMTSIALVCSGAALANEEAEQQIDMSSPTEAYTALGVGYGNEGMNLKAMYMLSEPDSDRKSGFILEFNDVFDEKGGDPKFSGTKVMGGMVVPQMNDKTTNRNYRFRYGSVNTTNGLGHMVDAVVKDHPFYGQTAVIQAGAVATLPIGDNAFIWPVLMAGGVIMEDNTSKLASYDPAMAAANNLSSSGIDWASTIYSVKVYGRYKFNDSWWVLGAWTYTDEFGGKSWDKPVAEGGLELSPQQIELTLGYQITNRQNLRLNYHNFSDSDAPDKVWLEYNYAF</sequence>
<name>A0AAU8BT57_9VIBR</name>
<proteinExistence type="predicted"/>